<dbReference type="InterPro" id="IPR011006">
    <property type="entry name" value="CheY-like_superfamily"/>
</dbReference>
<dbReference type="InterPro" id="IPR000792">
    <property type="entry name" value="Tscrpt_reg_LuxR_C"/>
</dbReference>
<reference evidence="8 9" key="2">
    <citation type="journal article" date="2016" name="Science">
        <title>A bacterium that degrades and assimilates poly(ethylene terephthalate).</title>
        <authorList>
            <person name="Yoshida S."/>
            <person name="Hiraga K."/>
            <person name="Takehana T."/>
            <person name="Taniguchi I."/>
            <person name="Yamaji H."/>
            <person name="Maeda Y."/>
            <person name="Toyohara K."/>
            <person name="Miyamoto K."/>
            <person name="Kimura Y."/>
            <person name="Oda K."/>
        </authorList>
    </citation>
    <scope>NUCLEOTIDE SEQUENCE [LARGE SCALE GENOMIC DNA]</scope>
    <source>
        <strain evidence="9">NBRC 110686 / TISTR 2288 / 201-F6</strain>
    </source>
</reference>
<evidence type="ECO:0000313" key="9">
    <source>
        <dbReference type="Proteomes" id="UP000037660"/>
    </source>
</evidence>
<evidence type="ECO:0000313" key="8">
    <source>
        <dbReference type="EMBL" id="GAP36554.1"/>
    </source>
</evidence>
<evidence type="ECO:0000259" key="6">
    <source>
        <dbReference type="PROSITE" id="PS50043"/>
    </source>
</evidence>
<evidence type="ECO:0000256" key="1">
    <source>
        <dbReference type="ARBA" id="ARBA00022553"/>
    </source>
</evidence>
<evidence type="ECO:0000256" key="3">
    <source>
        <dbReference type="ARBA" id="ARBA00023125"/>
    </source>
</evidence>
<dbReference type="InterPro" id="IPR001789">
    <property type="entry name" value="Sig_transdc_resp-reg_receiver"/>
</dbReference>
<dbReference type="SMART" id="SM00421">
    <property type="entry name" value="HTH_LUXR"/>
    <property type="match status" value="1"/>
</dbReference>
<accession>A0A0K8P1X4</accession>
<dbReference type="CDD" id="cd17535">
    <property type="entry name" value="REC_NarL-like"/>
    <property type="match status" value="1"/>
</dbReference>
<dbReference type="InterPro" id="IPR058245">
    <property type="entry name" value="NreC/VraR/RcsB-like_REC"/>
</dbReference>
<sequence>MVDDHDIVRLGVRHALAGRAETVDAADLVEARQKLAAEPFALLLLDLALADGFSLKALPQLRALQPGLRIVVLTSMEEDLYAERALRAGADGFVMKAAPRATLLEAVDTVLAGGVFVSAGLNARLLRRAVQGEPAAARDPLSTREIEVLRLVAAGHSTREIAERLNRSVKTIESHKAALKAKLGADSPAMLVRLALGWLGDSA</sequence>
<dbReference type="Pfam" id="PF00072">
    <property type="entry name" value="Response_reg"/>
    <property type="match status" value="1"/>
</dbReference>
<dbReference type="InterPro" id="IPR039420">
    <property type="entry name" value="WalR-like"/>
</dbReference>
<proteinExistence type="predicted"/>
<evidence type="ECO:0000256" key="5">
    <source>
        <dbReference type="PROSITE-ProRule" id="PRU00169"/>
    </source>
</evidence>
<dbReference type="Gene3D" id="3.40.50.2300">
    <property type="match status" value="1"/>
</dbReference>
<dbReference type="GO" id="GO:0003677">
    <property type="term" value="F:DNA binding"/>
    <property type="evidence" value="ECO:0007669"/>
    <property type="project" value="UniProtKB-KW"/>
</dbReference>
<dbReference type="Proteomes" id="UP000037660">
    <property type="component" value="Unassembled WGS sequence"/>
</dbReference>
<dbReference type="PROSITE" id="PS50043">
    <property type="entry name" value="HTH_LUXR_2"/>
    <property type="match status" value="1"/>
</dbReference>
<keyword evidence="2" id="KW-0805">Transcription regulation</keyword>
<dbReference type="SUPFAM" id="SSF52172">
    <property type="entry name" value="CheY-like"/>
    <property type="match status" value="1"/>
</dbReference>
<comment type="caution">
    <text evidence="8">The sequence shown here is derived from an EMBL/GenBank/DDBJ whole genome shotgun (WGS) entry which is preliminary data.</text>
</comment>
<dbReference type="AlphaFoldDB" id="A0A0K8P1X4"/>
<evidence type="ECO:0000256" key="4">
    <source>
        <dbReference type="ARBA" id="ARBA00023163"/>
    </source>
</evidence>
<feature type="modified residue" description="4-aspartylphosphate" evidence="5">
    <location>
        <position position="46"/>
    </location>
</feature>
<evidence type="ECO:0000259" key="7">
    <source>
        <dbReference type="PROSITE" id="PS50110"/>
    </source>
</evidence>
<gene>
    <name evidence="8" type="ORF">ISF6_2394</name>
</gene>
<dbReference type="EMBL" id="BBYR01000037">
    <property type="protein sequence ID" value="GAP36554.1"/>
    <property type="molecule type" value="Genomic_DNA"/>
</dbReference>
<dbReference type="PROSITE" id="PS00622">
    <property type="entry name" value="HTH_LUXR_1"/>
    <property type="match status" value="1"/>
</dbReference>
<dbReference type="SMART" id="SM00448">
    <property type="entry name" value="REC"/>
    <property type="match status" value="1"/>
</dbReference>
<keyword evidence="9" id="KW-1185">Reference proteome</keyword>
<dbReference type="Pfam" id="PF00196">
    <property type="entry name" value="GerE"/>
    <property type="match status" value="1"/>
</dbReference>
<protein>
    <submittedName>
        <fullName evidence="8">Two-component response regulator</fullName>
    </submittedName>
</protein>
<reference evidence="9" key="1">
    <citation type="submission" date="2015-07" db="EMBL/GenBank/DDBJ databases">
        <title>Discovery of a poly(ethylene terephthalate assimilation.</title>
        <authorList>
            <person name="Yoshida S."/>
            <person name="Hiraga K."/>
            <person name="Takehana T."/>
            <person name="Taniguchi I."/>
            <person name="Yamaji H."/>
            <person name="Maeda Y."/>
            <person name="Toyohara K."/>
            <person name="Miyamoto K."/>
            <person name="Kimura Y."/>
            <person name="Oda K."/>
        </authorList>
    </citation>
    <scope>NUCLEOTIDE SEQUENCE [LARGE SCALE GENOMIC DNA]</scope>
    <source>
        <strain evidence="9">NBRC 110686 / TISTR 2288 / 201-F6</strain>
    </source>
</reference>
<name>A0A0K8P1X4_PISS1</name>
<dbReference type="CDD" id="cd06170">
    <property type="entry name" value="LuxR_C_like"/>
    <property type="match status" value="1"/>
</dbReference>
<keyword evidence="4" id="KW-0804">Transcription</keyword>
<keyword evidence="3" id="KW-0238">DNA-binding</keyword>
<feature type="domain" description="HTH luxR-type" evidence="6">
    <location>
        <begin position="134"/>
        <end position="199"/>
    </location>
</feature>
<organism evidence="8 9">
    <name type="scientific">Piscinibacter sakaiensis</name>
    <name type="common">Ideonella sakaiensis</name>
    <dbReference type="NCBI Taxonomy" id="1547922"/>
    <lineage>
        <taxon>Bacteria</taxon>
        <taxon>Pseudomonadati</taxon>
        <taxon>Pseudomonadota</taxon>
        <taxon>Betaproteobacteria</taxon>
        <taxon>Burkholderiales</taxon>
        <taxon>Sphaerotilaceae</taxon>
        <taxon>Piscinibacter</taxon>
    </lineage>
</organism>
<keyword evidence="1 5" id="KW-0597">Phosphoprotein</keyword>
<evidence type="ECO:0000256" key="2">
    <source>
        <dbReference type="ARBA" id="ARBA00023015"/>
    </source>
</evidence>
<dbReference type="SUPFAM" id="SSF46894">
    <property type="entry name" value="C-terminal effector domain of the bipartite response regulators"/>
    <property type="match status" value="1"/>
</dbReference>
<dbReference type="PANTHER" id="PTHR43214:SF24">
    <property type="entry name" value="TRANSCRIPTIONAL REGULATORY PROTEIN NARL-RELATED"/>
    <property type="match status" value="1"/>
</dbReference>
<dbReference type="InterPro" id="IPR016032">
    <property type="entry name" value="Sig_transdc_resp-reg_C-effctor"/>
</dbReference>
<dbReference type="PANTHER" id="PTHR43214">
    <property type="entry name" value="TWO-COMPONENT RESPONSE REGULATOR"/>
    <property type="match status" value="1"/>
</dbReference>
<dbReference type="GO" id="GO:0006355">
    <property type="term" value="P:regulation of DNA-templated transcription"/>
    <property type="evidence" value="ECO:0007669"/>
    <property type="project" value="InterPro"/>
</dbReference>
<dbReference type="STRING" id="1547922.ISF6_2394"/>
<dbReference type="PROSITE" id="PS50110">
    <property type="entry name" value="RESPONSE_REGULATORY"/>
    <property type="match status" value="1"/>
</dbReference>
<feature type="domain" description="Response regulatory" evidence="7">
    <location>
        <begin position="1"/>
        <end position="111"/>
    </location>
</feature>
<dbReference type="GO" id="GO:0000160">
    <property type="term" value="P:phosphorelay signal transduction system"/>
    <property type="evidence" value="ECO:0007669"/>
    <property type="project" value="InterPro"/>
</dbReference>
<dbReference type="PRINTS" id="PR00038">
    <property type="entry name" value="HTHLUXR"/>
</dbReference>